<feature type="region of interest" description="Disordered" evidence="1">
    <location>
        <begin position="1"/>
        <end position="68"/>
    </location>
</feature>
<protein>
    <submittedName>
        <fullName evidence="3">BBE domain-containing protein</fullName>
    </submittedName>
</protein>
<dbReference type="RefSeq" id="WP_381617602.1">
    <property type="nucleotide sequence ID" value="NZ_JBHTEB010000001.1"/>
</dbReference>
<comment type="caution">
    <text evidence="3">The sequence shown here is derived from an EMBL/GenBank/DDBJ whole genome shotgun (WGS) entry which is preliminary data.</text>
</comment>
<feature type="domain" description="Berberine/berberine-like" evidence="2">
    <location>
        <begin position="56"/>
        <end position="88"/>
    </location>
</feature>
<evidence type="ECO:0000313" key="4">
    <source>
        <dbReference type="Proteomes" id="UP001597023"/>
    </source>
</evidence>
<evidence type="ECO:0000259" key="2">
    <source>
        <dbReference type="Pfam" id="PF08031"/>
    </source>
</evidence>
<proteinExistence type="predicted"/>
<evidence type="ECO:0000256" key="1">
    <source>
        <dbReference type="SAM" id="MobiDB-lite"/>
    </source>
</evidence>
<dbReference type="Proteomes" id="UP001597023">
    <property type="component" value="Unassembled WGS sequence"/>
</dbReference>
<organism evidence="3 4">
    <name type="scientific">Streptomyces flavalbus</name>
    <dbReference type="NCBI Taxonomy" id="2665155"/>
    <lineage>
        <taxon>Bacteria</taxon>
        <taxon>Bacillati</taxon>
        <taxon>Actinomycetota</taxon>
        <taxon>Actinomycetes</taxon>
        <taxon>Kitasatosporales</taxon>
        <taxon>Streptomycetaceae</taxon>
        <taxon>Streptomyces</taxon>
    </lineage>
</organism>
<sequence>MRERRPRRRRHRPATRRDRLPAPLGRRRRAAPLLLAPCTPPRHRRPHQRHGPESTDQQTAYHGANHPRTQHVKAACDPQRLFNLPQAVTCQPAR</sequence>
<name>A0ABW2WKA4_9ACTN</name>
<dbReference type="InterPro" id="IPR012951">
    <property type="entry name" value="BBE"/>
</dbReference>
<evidence type="ECO:0000313" key="3">
    <source>
        <dbReference type="EMBL" id="MFD0319264.1"/>
    </source>
</evidence>
<accession>A0ABW2WKA4</accession>
<keyword evidence="4" id="KW-1185">Reference proteome</keyword>
<reference evidence="4" key="1">
    <citation type="journal article" date="2019" name="Int. J. Syst. Evol. Microbiol.">
        <title>The Global Catalogue of Microorganisms (GCM) 10K type strain sequencing project: providing services to taxonomists for standard genome sequencing and annotation.</title>
        <authorList>
            <consortium name="The Broad Institute Genomics Platform"/>
            <consortium name="The Broad Institute Genome Sequencing Center for Infectious Disease"/>
            <person name="Wu L."/>
            <person name="Ma J."/>
        </authorList>
    </citation>
    <scope>NUCLEOTIDE SEQUENCE [LARGE SCALE GENOMIC DNA]</scope>
    <source>
        <strain evidence="4">CGMCC 4.7400</strain>
    </source>
</reference>
<gene>
    <name evidence="3" type="ORF">ACFQZ6_34625</name>
</gene>
<dbReference type="EMBL" id="JBHTEB010000001">
    <property type="protein sequence ID" value="MFD0319264.1"/>
    <property type="molecule type" value="Genomic_DNA"/>
</dbReference>
<dbReference type="Pfam" id="PF08031">
    <property type="entry name" value="BBE"/>
    <property type="match status" value="1"/>
</dbReference>
<feature type="compositionally biased region" description="Basic residues" evidence="1">
    <location>
        <begin position="1"/>
        <end position="14"/>
    </location>
</feature>